<reference evidence="6 7" key="1">
    <citation type="submission" date="2020-07" db="EMBL/GenBank/DDBJ databases">
        <title>Genomic Encyclopedia of Type Strains, Phase IV (KMG-IV): sequencing the most valuable type-strain genomes for metagenomic binning, comparative biology and taxonomic classification.</title>
        <authorList>
            <person name="Goeker M."/>
        </authorList>
    </citation>
    <scope>NUCLEOTIDE SEQUENCE [LARGE SCALE GENOMIC DNA]</scope>
    <source>
        <strain evidence="6 7">DSM 17721</strain>
    </source>
</reference>
<dbReference type="InterPro" id="IPR035965">
    <property type="entry name" value="PAS-like_dom_sf"/>
</dbReference>
<dbReference type="PROSITE" id="PS50110">
    <property type="entry name" value="RESPONSE_REGULATORY"/>
    <property type="match status" value="1"/>
</dbReference>
<dbReference type="SMART" id="SM00448">
    <property type="entry name" value="REC"/>
    <property type="match status" value="1"/>
</dbReference>
<dbReference type="Pfam" id="PF00990">
    <property type="entry name" value="GGDEF"/>
    <property type="match status" value="1"/>
</dbReference>
<feature type="domain" description="PAS" evidence="3">
    <location>
        <begin position="152"/>
        <end position="222"/>
    </location>
</feature>
<organism evidence="6 7">
    <name type="scientific">Desulfosalsimonas propionicica</name>
    <dbReference type="NCBI Taxonomy" id="332175"/>
    <lineage>
        <taxon>Bacteria</taxon>
        <taxon>Pseudomonadati</taxon>
        <taxon>Thermodesulfobacteriota</taxon>
        <taxon>Desulfobacteria</taxon>
        <taxon>Desulfobacterales</taxon>
        <taxon>Desulfosalsimonadaceae</taxon>
        <taxon>Desulfosalsimonas</taxon>
    </lineage>
</organism>
<dbReference type="Gene3D" id="3.30.450.20">
    <property type="entry name" value="PAS domain"/>
    <property type="match status" value="2"/>
</dbReference>
<dbReference type="SMART" id="SM00091">
    <property type="entry name" value="PAS"/>
    <property type="match status" value="2"/>
</dbReference>
<evidence type="ECO:0000313" key="6">
    <source>
        <dbReference type="EMBL" id="MBA2882245.1"/>
    </source>
</evidence>
<dbReference type="InterPro" id="IPR000700">
    <property type="entry name" value="PAS-assoc_C"/>
</dbReference>
<dbReference type="InterPro" id="IPR052155">
    <property type="entry name" value="Biofilm_reg_signaling"/>
</dbReference>
<accession>A0A7W0HLF0</accession>
<evidence type="ECO:0000256" key="1">
    <source>
        <dbReference type="PROSITE-ProRule" id="PRU00169"/>
    </source>
</evidence>
<name>A0A7W0HLF0_9BACT</name>
<dbReference type="Pfam" id="PF00072">
    <property type="entry name" value="Response_reg"/>
    <property type="match status" value="1"/>
</dbReference>
<dbReference type="InterPro" id="IPR029787">
    <property type="entry name" value="Nucleotide_cyclase"/>
</dbReference>
<sequence>MQQILVVDNHPVVRQFMSDLLAKRGYNIVTAEDGLSALQLMKSYIPDIIFVDLVMPNIDGNTLCQVIRSRKDLKHAFIVVLSAVTVEESSNFSLANGLIDVVLAKGPFDSLAWHIDYIIKHVEAGRTDRLRGEAIGGKNLFARQITKDLLSSKKHYEMTLYFMTEGLMELTQDAEITYANPAALSILDESQENLLATDFIELFNNPDQDRIRQRISEVPKVNQEPLFDETLTLNNKLLSVKIISFYQKAQQYTLVVMLMDVTLQKQAERNLVKEKERYRRERDFLDKIFDNSADAFVIVDEHGRFTRWNNNAARMFGYSFDELREKKAFDLYTNPKAMEEMLDLLRRQGYVQNYEVHFTHKDGTSMPCAVSISLLHGEKQQKIGSLSIIRNLSKWKQTEERLIYLSFHDSLTGVYNRGYFEEEMKRFAKGRHLPLGIIVCDINKLKRTNDTLGHKKGDELIQKAAEILKRSLRASDIIARIGGDEFAVLVPEADEEVIENCVQRIRAVIEADRAQKLDPAFSIAIGYALSSEHSVDTNALFKRADDNMYQDKQSYSGTFFPKGDFDY</sequence>
<dbReference type="SMART" id="SM00267">
    <property type="entry name" value="GGDEF"/>
    <property type="match status" value="1"/>
</dbReference>
<proteinExistence type="predicted"/>
<dbReference type="Proteomes" id="UP000525298">
    <property type="component" value="Unassembled WGS sequence"/>
</dbReference>
<feature type="domain" description="GGDEF" evidence="5">
    <location>
        <begin position="433"/>
        <end position="567"/>
    </location>
</feature>
<dbReference type="PANTHER" id="PTHR44757:SF2">
    <property type="entry name" value="BIOFILM ARCHITECTURE MAINTENANCE PROTEIN MBAA"/>
    <property type="match status" value="1"/>
</dbReference>
<dbReference type="Gene3D" id="3.40.50.2300">
    <property type="match status" value="1"/>
</dbReference>
<dbReference type="EMBL" id="JACDUS010000008">
    <property type="protein sequence ID" value="MBA2882245.1"/>
    <property type="molecule type" value="Genomic_DNA"/>
</dbReference>
<dbReference type="RefSeq" id="WP_181551891.1">
    <property type="nucleotide sequence ID" value="NZ_JACDUS010000008.1"/>
</dbReference>
<dbReference type="PROSITE" id="PS50112">
    <property type="entry name" value="PAS"/>
    <property type="match status" value="2"/>
</dbReference>
<feature type="domain" description="PAS" evidence="3">
    <location>
        <begin position="281"/>
        <end position="347"/>
    </location>
</feature>
<dbReference type="InterPro" id="IPR011006">
    <property type="entry name" value="CheY-like_superfamily"/>
</dbReference>
<protein>
    <submittedName>
        <fullName evidence="6">Diguanylate cyclase (GGDEF)-like protein/PAS domain S-box-containing protein</fullName>
    </submittedName>
</protein>
<feature type="domain" description="Response regulatory" evidence="2">
    <location>
        <begin position="3"/>
        <end position="119"/>
    </location>
</feature>
<evidence type="ECO:0000259" key="2">
    <source>
        <dbReference type="PROSITE" id="PS50110"/>
    </source>
</evidence>
<dbReference type="CDD" id="cd17546">
    <property type="entry name" value="REC_hyHK_CKI1_RcsC-like"/>
    <property type="match status" value="1"/>
</dbReference>
<evidence type="ECO:0000259" key="5">
    <source>
        <dbReference type="PROSITE" id="PS50887"/>
    </source>
</evidence>
<dbReference type="CDD" id="cd00130">
    <property type="entry name" value="PAS"/>
    <property type="match status" value="2"/>
</dbReference>
<dbReference type="NCBIfam" id="TIGR00229">
    <property type="entry name" value="sensory_box"/>
    <property type="match status" value="1"/>
</dbReference>
<dbReference type="SUPFAM" id="SSF55785">
    <property type="entry name" value="PYP-like sensor domain (PAS domain)"/>
    <property type="match status" value="2"/>
</dbReference>
<evidence type="ECO:0000259" key="4">
    <source>
        <dbReference type="PROSITE" id="PS50113"/>
    </source>
</evidence>
<evidence type="ECO:0000313" key="7">
    <source>
        <dbReference type="Proteomes" id="UP000525298"/>
    </source>
</evidence>
<dbReference type="InterPro" id="IPR000014">
    <property type="entry name" value="PAS"/>
</dbReference>
<dbReference type="PROSITE" id="PS50887">
    <property type="entry name" value="GGDEF"/>
    <property type="match status" value="1"/>
</dbReference>
<dbReference type="InterPro" id="IPR001789">
    <property type="entry name" value="Sig_transdc_resp-reg_receiver"/>
</dbReference>
<keyword evidence="1" id="KW-0597">Phosphoprotein</keyword>
<dbReference type="GO" id="GO:0000160">
    <property type="term" value="P:phosphorelay signal transduction system"/>
    <property type="evidence" value="ECO:0007669"/>
    <property type="project" value="InterPro"/>
</dbReference>
<dbReference type="CDD" id="cd01949">
    <property type="entry name" value="GGDEF"/>
    <property type="match status" value="1"/>
</dbReference>
<dbReference type="Pfam" id="PF13426">
    <property type="entry name" value="PAS_9"/>
    <property type="match status" value="2"/>
</dbReference>
<dbReference type="NCBIfam" id="TIGR00254">
    <property type="entry name" value="GGDEF"/>
    <property type="match status" value="1"/>
</dbReference>
<dbReference type="InterPro" id="IPR043128">
    <property type="entry name" value="Rev_trsase/Diguanyl_cyclase"/>
</dbReference>
<dbReference type="Gene3D" id="3.30.70.270">
    <property type="match status" value="1"/>
</dbReference>
<dbReference type="PROSITE" id="PS50113">
    <property type="entry name" value="PAC"/>
    <property type="match status" value="1"/>
</dbReference>
<dbReference type="SUPFAM" id="SSF55073">
    <property type="entry name" value="Nucleotide cyclase"/>
    <property type="match status" value="1"/>
</dbReference>
<feature type="domain" description="PAC" evidence="4">
    <location>
        <begin position="352"/>
        <end position="404"/>
    </location>
</feature>
<dbReference type="PANTHER" id="PTHR44757">
    <property type="entry name" value="DIGUANYLATE CYCLASE DGCP"/>
    <property type="match status" value="1"/>
</dbReference>
<dbReference type="AlphaFoldDB" id="A0A7W0HLF0"/>
<dbReference type="SUPFAM" id="SSF52172">
    <property type="entry name" value="CheY-like"/>
    <property type="match status" value="1"/>
</dbReference>
<keyword evidence="7" id="KW-1185">Reference proteome</keyword>
<evidence type="ECO:0000259" key="3">
    <source>
        <dbReference type="PROSITE" id="PS50112"/>
    </source>
</evidence>
<gene>
    <name evidence="6" type="ORF">HNR65_002587</name>
</gene>
<comment type="caution">
    <text evidence="6">The sequence shown here is derived from an EMBL/GenBank/DDBJ whole genome shotgun (WGS) entry which is preliminary data.</text>
</comment>
<dbReference type="InterPro" id="IPR000160">
    <property type="entry name" value="GGDEF_dom"/>
</dbReference>
<feature type="modified residue" description="4-aspartylphosphate" evidence="1">
    <location>
        <position position="52"/>
    </location>
</feature>